<name>A0A061QXT6_9CHLO</name>
<sequence length="319" mass="34002">MTGLSLSATRFFRQQFFPFAKYTVANLKAHYTAVPKRGICKSGRSRLDNNLLLVAKASEKSSDVDVRLRGEAEAPFRPVRLVFYGFAVVSASVGLLVAIPQLIASLAGAPNALPREQVLQNVGINIGAAVLFAYLFSQDKKAEARQLSRLSREETLGAQYVELIGGKLVRLRDLRSFVRVVVVAGSADQVRASVEAAGPHREALMARGVMIVAAPVFGGEGSGPAELAEALLAGENAEGEGGRRLVGAAARLDGWQAWFREQAGMANVSTEGGLYVGLRLDGRVRASGRGCPPWAQFAAELAPMEGMWKGLFDGMDGAV</sequence>
<keyword evidence="1" id="KW-0812">Transmembrane</keyword>
<dbReference type="InterPro" id="IPR021883">
    <property type="entry name" value="LPA1-like"/>
</dbReference>
<keyword evidence="1" id="KW-0472">Membrane</keyword>
<feature type="transmembrane region" description="Helical" evidence="1">
    <location>
        <begin position="81"/>
        <end position="106"/>
    </location>
</feature>
<evidence type="ECO:0000313" key="2">
    <source>
        <dbReference type="EMBL" id="JAC65492.1"/>
    </source>
</evidence>
<dbReference type="AlphaFoldDB" id="A0A061QXT6"/>
<keyword evidence="1" id="KW-1133">Transmembrane helix</keyword>
<accession>A0A061QXT6</accession>
<dbReference type="PANTHER" id="PTHR35498:SF1">
    <property type="entry name" value="LOW PSII ACCUMULATION-LIKE PROTEIN"/>
    <property type="match status" value="1"/>
</dbReference>
<dbReference type="EMBL" id="GBEZ01021243">
    <property type="protein sequence ID" value="JAC65492.1"/>
    <property type="molecule type" value="Transcribed_RNA"/>
</dbReference>
<reference evidence="2" key="1">
    <citation type="submission" date="2014-05" db="EMBL/GenBank/DDBJ databases">
        <title>The transcriptome of the halophilic microalga Tetraselmis sp. GSL018 isolated from the Great Salt Lake, Utah.</title>
        <authorList>
            <person name="Jinkerson R.E."/>
            <person name="D'Adamo S."/>
            <person name="Posewitz M.C."/>
        </authorList>
    </citation>
    <scope>NUCLEOTIDE SEQUENCE</scope>
    <source>
        <strain evidence="2">GSL018</strain>
    </source>
</reference>
<dbReference type="PANTHER" id="PTHR35498">
    <property type="entry name" value="PROTEIN LOW PSII ACCUMULATION 1, CHLOROPLASTIC"/>
    <property type="match status" value="1"/>
</dbReference>
<protein>
    <submittedName>
        <fullName evidence="2">Uncharacterized protein</fullName>
    </submittedName>
</protein>
<dbReference type="Pfam" id="PF11998">
    <property type="entry name" value="DUF3493"/>
    <property type="match status" value="1"/>
</dbReference>
<feature type="transmembrane region" description="Helical" evidence="1">
    <location>
        <begin position="118"/>
        <end position="136"/>
    </location>
</feature>
<gene>
    <name evidence="2" type="ORF">TSPGSL018_15927</name>
</gene>
<proteinExistence type="predicted"/>
<evidence type="ECO:0000256" key="1">
    <source>
        <dbReference type="SAM" id="Phobius"/>
    </source>
</evidence>
<organism evidence="2">
    <name type="scientific">Tetraselmis sp. GSL018</name>
    <dbReference type="NCBI Taxonomy" id="582737"/>
    <lineage>
        <taxon>Eukaryota</taxon>
        <taxon>Viridiplantae</taxon>
        <taxon>Chlorophyta</taxon>
        <taxon>core chlorophytes</taxon>
        <taxon>Chlorodendrophyceae</taxon>
        <taxon>Chlorodendrales</taxon>
        <taxon>Chlorodendraceae</taxon>
        <taxon>Tetraselmis</taxon>
    </lineage>
</organism>